<feature type="signal peptide" evidence="12">
    <location>
        <begin position="1"/>
        <end position="24"/>
    </location>
</feature>
<organism evidence="14 15">
    <name type="scientific">Jatropha curcas</name>
    <name type="common">Barbados nut</name>
    <dbReference type="NCBI Taxonomy" id="180498"/>
    <lineage>
        <taxon>Eukaryota</taxon>
        <taxon>Viridiplantae</taxon>
        <taxon>Streptophyta</taxon>
        <taxon>Embryophyta</taxon>
        <taxon>Tracheophyta</taxon>
        <taxon>Spermatophyta</taxon>
        <taxon>Magnoliopsida</taxon>
        <taxon>eudicotyledons</taxon>
        <taxon>Gunneridae</taxon>
        <taxon>Pentapetalae</taxon>
        <taxon>rosids</taxon>
        <taxon>fabids</taxon>
        <taxon>Malpighiales</taxon>
        <taxon>Euphorbiaceae</taxon>
        <taxon>Crotonoideae</taxon>
        <taxon>Jatropheae</taxon>
        <taxon>Jatropha</taxon>
    </lineage>
</organism>
<accession>A0A067JJG5</accession>
<keyword evidence="15" id="KW-1185">Reference proteome</keyword>
<dbReference type="InterPro" id="IPR039391">
    <property type="entry name" value="Phytocyanin-like"/>
</dbReference>
<dbReference type="CDD" id="cd11019">
    <property type="entry name" value="OsENODL1_like"/>
    <property type="match status" value="1"/>
</dbReference>
<dbReference type="KEGG" id="jcu:105646919"/>
<evidence type="ECO:0000256" key="3">
    <source>
        <dbReference type="ARBA" id="ARBA00022622"/>
    </source>
</evidence>
<keyword evidence="4 12" id="KW-0732">Signal</keyword>
<dbReference type="Gene3D" id="2.60.40.420">
    <property type="entry name" value="Cupredoxins - blue copper proteins"/>
    <property type="match status" value="1"/>
</dbReference>
<dbReference type="PANTHER" id="PTHR33021">
    <property type="entry name" value="BLUE COPPER PROTEIN"/>
    <property type="match status" value="1"/>
</dbReference>
<evidence type="ECO:0000256" key="9">
    <source>
        <dbReference type="ARBA" id="ARBA00035011"/>
    </source>
</evidence>
<comment type="similarity">
    <text evidence="9">Belongs to the early nodulin-like (ENODL) family.</text>
</comment>
<keyword evidence="8" id="KW-0449">Lipoprotein</keyword>
<feature type="chain" id="PRO_5001642850" description="Phytocyanin domain-containing protein" evidence="12">
    <location>
        <begin position="25"/>
        <end position="203"/>
    </location>
</feature>
<feature type="domain" description="Phytocyanin" evidence="13">
    <location>
        <begin position="25"/>
        <end position="126"/>
    </location>
</feature>
<dbReference type="OrthoDB" id="2015640at2759"/>
<keyword evidence="3" id="KW-0336">GPI-anchor</keyword>
<keyword evidence="11" id="KW-0812">Transmembrane</keyword>
<keyword evidence="11" id="KW-1133">Transmembrane helix</keyword>
<evidence type="ECO:0000256" key="10">
    <source>
        <dbReference type="SAM" id="MobiDB-lite"/>
    </source>
</evidence>
<evidence type="ECO:0000256" key="7">
    <source>
        <dbReference type="ARBA" id="ARBA00023180"/>
    </source>
</evidence>
<evidence type="ECO:0000259" key="13">
    <source>
        <dbReference type="PROSITE" id="PS51485"/>
    </source>
</evidence>
<evidence type="ECO:0000256" key="11">
    <source>
        <dbReference type="SAM" id="Phobius"/>
    </source>
</evidence>
<dbReference type="Pfam" id="PF02298">
    <property type="entry name" value="Cu_bind_like"/>
    <property type="match status" value="1"/>
</dbReference>
<feature type="region of interest" description="Disordered" evidence="10">
    <location>
        <begin position="132"/>
        <end position="183"/>
    </location>
</feature>
<evidence type="ECO:0000256" key="4">
    <source>
        <dbReference type="ARBA" id="ARBA00022729"/>
    </source>
</evidence>
<dbReference type="STRING" id="180498.A0A067JJG5"/>
<dbReference type="GO" id="GO:0005886">
    <property type="term" value="C:plasma membrane"/>
    <property type="evidence" value="ECO:0007669"/>
    <property type="project" value="UniProtKB-SubCell"/>
</dbReference>
<dbReference type="Proteomes" id="UP000027138">
    <property type="component" value="Unassembled WGS sequence"/>
</dbReference>
<dbReference type="GO" id="GO:0098552">
    <property type="term" value="C:side of membrane"/>
    <property type="evidence" value="ECO:0007669"/>
    <property type="project" value="UniProtKB-KW"/>
</dbReference>
<keyword evidence="7" id="KW-0325">Glycoprotein</keyword>
<dbReference type="InterPro" id="IPR008972">
    <property type="entry name" value="Cupredoxin"/>
</dbReference>
<dbReference type="InterPro" id="IPR041846">
    <property type="entry name" value="ENL_dom"/>
</dbReference>
<proteinExistence type="inferred from homology"/>
<keyword evidence="6" id="KW-1015">Disulfide bond</keyword>
<name>A0A067JJG5_JATCU</name>
<evidence type="ECO:0000256" key="2">
    <source>
        <dbReference type="ARBA" id="ARBA00022475"/>
    </source>
</evidence>
<sequence length="203" mass="21959">MGFQRFLGFILFLMMGFLFGSSEAYKFYVGGRDGWVLNPSENYTQWPHRNRFQVNDTLFFKYKKGSDSVFVVKKDDFNSCNTKNPIQSLTDGDSLFTFDRSGPFYFISGHADNCKKGQKLIIIVLAVRPTKPSATPAPPSPSPLATPPESPSSLPTLSPPLPQPSPADSNGSEVAPPHSGSQSSTGFVGLVLGACIGLGFILG</sequence>
<keyword evidence="5 11" id="KW-0472">Membrane</keyword>
<dbReference type="AlphaFoldDB" id="A0A067JJG5"/>
<dbReference type="FunFam" id="2.60.40.420:FF:000010">
    <property type="entry name" value="Early nodulin-like protein 1"/>
    <property type="match status" value="1"/>
</dbReference>
<reference evidence="14 15" key="1">
    <citation type="journal article" date="2014" name="PLoS ONE">
        <title>Global Analysis of Gene Expression Profiles in Physic Nut (Jatropha curcas L.) Seedlings Exposed to Salt Stress.</title>
        <authorList>
            <person name="Zhang L."/>
            <person name="Zhang C."/>
            <person name="Wu P."/>
            <person name="Chen Y."/>
            <person name="Li M."/>
            <person name="Jiang H."/>
            <person name="Wu G."/>
        </authorList>
    </citation>
    <scope>NUCLEOTIDE SEQUENCE [LARGE SCALE GENOMIC DNA]</scope>
    <source>
        <strain evidence="15">cv. GZQX0401</strain>
        <tissue evidence="14">Young leaves</tissue>
    </source>
</reference>
<evidence type="ECO:0000256" key="1">
    <source>
        <dbReference type="ARBA" id="ARBA00004609"/>
    </source>
</evidence>
<dbReference type="EMBL" id="KK915137">
    <property type="protein sequence ID" value="KDP24111.1"/>
    <property type="molecule type" value="Genomic_DNA"/>
</dbReference>
<evidence type="ECO:0000313" key="15">
    <source>
        <dbReference type="Proteomes" id="UP000027138"/>
    </source>
</evidence>
<evidence type="ECO:0000256" key="8">
    <source>
        <dbReference type="ARBA" id="ARBA00023288"/>
    </source>
</evidence>
<feature type="compositionally biased region" description="Pro residues" evidence="10">
    <location>
        <begin position="135"/>
        <end position="150"/>
    </location>
</feature>
<protein>
    <recommendedName>
        <fullName evidence="13">Phytocyanin domain-containing protein</fullName>
    </recommendedName>
</protein>
<dbReference type="InterPro" id="IPR003245">
    <property type="entry name" value="Phytocyanin_dom"/>
</dbReference>
<comment type="subcellular location">
    <subcellularLocation>
        <location evidence="1">Cell membrane</location>
        <topology evidence="1">Lipid-anchor</topology>
        <topology evidence="1">GPI-anchor</topology>
    </subcellularLocation>
</comment>
<gene>
    <name evidence="14" type="ORF">JCGZ_25768</name>
</gene>
<dbReference type="PROSITE" id="PS51485">
    <property type="entry name" value="PHYTOCYANIN"/>
    <property type="match status" value="1"/>
</dbReference>
<evidence type="ECO:0000256" key="6">
    <source>
        <dbReference type="ARBA" id="ARBA00023157"/>
    </source>
</evidence>
<dbReference type="GO" id="GO:0009055">
    <property type="term" value="F:electron transfer activity"/>
    <property type="evidence" value="ECO:0007669"/>
    <property type="project" value="InterPro"/>
</dbReference>
<dbReference type="PANTHER" id="PTHR33021:SF185">
    <property type="entry name" value="EARLY NODULIN-LIKE PROTEIN 3-RELATED"/>
    <property type="match status" value="1"/>
</dbReference>
<evidence type="ECO:0000313" key="14">
    <source>
        <dbReference type="EMBL" id="KDP24111.1"/>
    </source>
</evidence>
<evidence type="ECO:0000256" key="12">
    <source>
        <dbReference type="SAM" id="SignalP"/>
    </source>
</evidence>
<dbReference type="SUPFAM" id="SSF49503">
    <property type="entry name" value="Cupredoxins"/>
    <property type="match status" value="1"/>
</dbReference>
<keyword evidence="2" id="KW-1003">Cell membrane</keyword>
<evidence type="ECO:0000256" key="5">
    <source>
        <dbReference type="ARBA" id="ARBA00023136"/>
    </source>
</evidence>
<feature type="transmembrane region" description="Helical" evidence="11">
    <location>
        <begin position="184"/>
        <end position="202"/>
    </location>
</feature>